<evidence type="ECO:0000256" key="1">
    <source>
        <dbReference type="SAM" id="MobiDB-lite"/>
    </source>
</evidence>
<organism evidence="3 4">
    <name type="scientific">candidate division WWE3 bacterium</name>
    <dbReference type="NCBI Taxonomy" id="2053526"/>
    <lineage>
        <taxon>Bacteria</taxon>
        <taxon>Katanobacteria</taxon>
    </lineage>
</organism>
<reference evidence="3 4" key="1">
    <citation type="journal article" date="2017" name="ISME J.">
        <title>Energy and carbon metabolisms in a deep terrestrial subsurface fluid microbial community.</title>
        <authorList>
            <person name="Momper L."/>
            <person name="Jungbluth S.P."/>
            <person name="Lee M.D."/>
            <person name="Amend J.P."/>
        </authorList>
    </citation>
    <scope>NUCLEOTIDE SEQUENCE [LARGE SCALE GENOMIC DNA]</scope>
    <source>
        <strain evidence="3">SURF_46</strain>
    </source>
</reference>
<sequence length="408" mass="46123">MIAPVQQEKQPQNLVLIIFFLLSFVVTIMGLHVYTEVERSRNRAEPIPELDKRKDSQNIPSNTAPRTKFVPKEFVIGRYITSESNNVYYLKEGNIWGAVVKDLALLDNKLFFDYSEDIVEFDVAPNNKLIVFTVRRHAYSDNLYGDYESDTVLIKNMETQDVNVLFETDLGRDASLSSVKFSDDGKKVVFTNNAVWVAEVGTYKLKKTEGLKIGSFCQLYDIQEFSPDNKLVLVRMGCYEGALQRIFNLGDMSQLAEFDNGYVGGGKFVADFIDNQDVLVVNTDEYEMRSTEFGSLFYIENIFTGDKLDIYKSAYRYHSVTGKTGNKVFIHSSGSGDKAQGEYVVFDLATRSMTLYTSSIRGLVVTSLDKKNLLKLGNLQNTDLADYILISDSVRARTNSDAPRIDVN</sequence>
<keyword evidence="2" id="KW-0812">Transmembrane</keyword>
<evidence type="ECO:0008006" key="5">
    <source>
        <dbReference type="Google" id="ProtNLM"/>
    </source>
</evidence>
<name>A0A3A4ZKW5_UNCKA</name>
<dbReference type="Proteomes" id="UP000265540">
    <property type="component" value="Unassembled WGS sequence"/>
</dbReference>
<dbReference type="AlphaFoldDB" id="A0A3A4ZKW5"/>
<protein>
    <recommendedName>
        <fullName evidence="5">WD40 repeat domain-containing protein</fullName>
    </recommendedName>
</protein>
<comment type="caution">
    <text evidence="3">The sequence shown here is derived from an EMBL/GenBank/DDBJ whole genome shotgun (WGS) entry which is preliminary data.</text>
</comment>
<dbReference type="EMBL" id="QZJF01000015">
    <property type="protein sequence ID" value="RJR27196.1"/>
    <property type="molecule type" value="Genomic_DNA"/>
</dbReference>
<gene>
    <name evidence="3" type="ORF">C4561_02795</name>
</gene>
<evidence type="ECO:0000256" key="2">
    <source>
        <dbReference type="SAM" id="Phobius"/>
    </source>
</evidence>
<keyword evidence="2" id="KW-1133">Transmembrane helix</keyword>
<evidence type="ECO:0000313" key="4">
    <source>
        <dbReference type="Proteomes" id="UP000265540"/>
    </source>
</evidence>
<feature type="compositionally biased region" description="Basic and acidic residues" evidence="1">
    <location>
        <begin position="45"/>
        <end position="56"/>
    </location>
</feature>
<proteinExistence type="predicted"/>
<feature type="transmembrane region" description="Helical" evidence="2">
    <location>
        <begin position="14"/>
        <end position="34"/>
    </location>
</feature>
<evidence type="ECO:0000313" key="3">
    <source>
        <dbReference type="EMBL" id="RJR27196.1"/>
    </source>
</evidence>
<dbReference type="InterPro" id="IPR011044">
    <property type="entry name" value="Quino_amine_DH_bsu"/>
</dbReference>
<feature type="region of interest" description="Disordered" evidence="1">
    <location>
        <begin position="45"/>
        <end position="65"/>
    </location>
</feature>
<keyword evidence="2" id="KW-0472">Membrane</keyword>
<accession>A0A3A4ZKW5</accession>
<dbReference type="SUPFAM" id="SSF50969">
    <property type="entry name" value="YVTN repeat-like/Quinoprotein amine dehydrogenase"/>
    <property type="match status" value="1"/>
</dbReference>